<reference evidence="1 2" key="1">
    <citation type="submission" date="2020-08" db="EMBL/GenBank/DDBJ databases">
        <title>Genomic Encyclopedia of Type Strains, Phase IV (KMG-IV): sequencing the most valuable type-strain genomes for metagenomic binning, comparative biology and taxonomic classification.</title>
        <authorList>
            <person name="Goeker M."/>
        </authorList>
    </citation>
    <scope>NUCLEOTIDE SEQUENCE [LARGE SCALE GENOMIC DNA]</scope>
    <source>
        <strain evidence="1 2">DSM 17498</strain>
    </source>
</reference>
<gene>
    <name evidence="1" type="ORF">HNQ36_005165</name>
</gene>
<dbReference type="Gene3D" id="3.30.70.100">
    <property type="match status" value="1"/>
</dbReference>
<dbReference type="EMBL" id="JACHIJ010000011">
    <property type="protein sequence ID" value="MBB5055154.1"/>
    <property type="molecule type" value="Genomic_DNA"/>
</dbReference>
<proteinExistence type="predicted"/>
<dbReference type="InterPro" id="IPR011008">
    <property type="entry name" value="Dimeric_a/b-barrel"/>
</dbReference>
<comment type="caution">
    <text evidence="1">The sequence shown here is derived from an EMBL/GenBank/DDBJ whole genome shotgun (WGS) entry which is preliminary data.</text>
</comment>
<dbReference type="Proteomes" id="UP000521227">
    <property type="component" value="Unassembled WGS sequence"/>
</dbReference>
<name>A0A840N9D1_9BRAD</name>
<sequence length="65" mass="7432">MLIVPDEERWDLSFVAEYPNLAAFNEILRDPVYREAATHRKAAAEDSRLIRLAALPQGTKFGQFL</sequence>
<protein>
    <submittedName>
        <fullName evidence="1">Uncharacterized protein (DUF1330 family)</fullName>
    </submittedName>
</protein>
<evidence type="ECO:0000313" key="1">
    <source>
        <dbReference type="EMBL" id="MBB5055154.1"/>
    </source>
</evidence>
<organism evidence="1 2">
    <name type="scientific">Afipia massiliensis</name>
    <dbReference type="NCBI Taxonomy" id="211460"/>
    <lineage>
        <taxon>Bacteria</taxon>
        <taxon>Pseudomonadati</taxon>
        <taxon>Pseudomonadota</taxon>
        <taxon>Alphaproteobacteria</taxon>
        <taxon>Hyphomicrobiales</taxon>
        <taxon>Nitrobacteraceae</taxon>
        <taxon>Afipia</taxon>
    </lineage>
</organism>
<accession>A0A840N9D1</accession>
<dbReference type="SUPFAM" id="SSF54909">
    <property type="entry name" value="Dimeric alpha+beta barrel"/>
    <property type="match status" value="1"/>
</dbReference>
<dbReference type="AlphaFoldDB" id="A0A840N9D1"/>
<evidence type="ECO:0000313" key="2">
    <source>
        <dbReference type="Proteomes" id="UP000521227"/>
    </source>
</evidence>